<dbReference type="InterPro" id="IPR036423">
    <property type="entry name" value="SOD-like_Cu/Zn_dom_sf"/>
</dbReference>
<dbReference type="Proteomes" id="UP001317259">
    <property type="component" value="Unassembled WGS sequence"/>
</dbReference>
<proteinExistence type="inferred from homology"/>
<dbReference type="Pfam" id="PF00080">
    <property type="entry name" value="Sod_Cu"/>
    <property type="match status" value="1"/>
</dbReference>
<gene>
    <name evidence="5" type="ORF">MF672_001805</name>
</gene>
<comment type="similarity">
    <text evidence="1">Belongs to the Cu-Zn superoxide dismutase family.</text>
</comment>
<evidence type="ECO:0000256" key="3">
    <source>
        <dbReference type="SAM" id="SignalP"/>
    </source>
</evidence>
<dbReference type="RefSeq" id="WP_242379753.1">
    <property type="nucleotide sequence ID" value="NZ_JAKRKC020000001.1"/>
</dbReference>
<evidence type="ECO:0000313" key="6">
    <source>
        <dbReference type="Proteomes" id="UP001317259"/>
    </source>
</evidence>
<protein>
    <submittedName>
        <fullName evidence="5">Superoxide dismutase family protein</fullName>
    </submittedName>
</protein>
<evidence type="ECO:0000256" key="1">
    <source>
        <dbReference type="ARBA" id="ARBA00010457"/>
    </source>
</evidence>
<feature type="chain" id="PRO_5045523502" evidence="3">
    <location>
        <begin position="26"/>
        <end position="191"/>
    </location>
</feature>
<feature type="region of interest" description="Disordered" evidence="2">
    <location>
        <begin position="19"/>
        <end position="50"/>
    </location>
</feature>
<dbReference type="EMBL" id="JAKRKC020000001">
    <property type="protein sequence ID" value="MCK2212540.1"/>
    <property type="molecule type" value="Genomic_DNA"/>
</dbReference>
<comment type="caution">
    <text evidence="5">The sequence shown here is derived from an EMBL/GenBank/DDBJ whole genome shotgun (WGS) entry which is preliminary data.</text>
</comment>
<keyword evidence="3" id="KW-0732">Signal</keyword>
<dbReference type="InterPro" id="IPR001424">
    <property type="entry name" value="SOD_Cu_Zn_dom"/>
</dbReference>
<keyword evidence="6" id="KW-1185">Reference proteome</keyword>
<reference evidence="5 6" key="1">
    <citation type="submission" date="2022-04" db="EMBL/GenBank/DDBJ databases">
        <title>Genome draft of Actinomadura sp. ATCC 31491.</title>
        <authorList>
            <person name="Shi X."/>
            <person name="Du Y."/>
        </authorList>
    </citation>
    <scope>NUCLEOTIDE SEQUENCE [LARGE SCALE GENOMIC DNA]</scope>
    <source>
        <strain evidence="5 6">ATCC 31491</strain>
    </source>
</reference>
<feature type="signal peptide" evidence="3">
    <location>
        <begin position="1"/>
        <end position="25"/>
    </location>
</feature>
<evidence type="ECO:0000259" key="4">
    <source>
        <dbReference type="Pfam" id="PF00080"/>
    </source>
</evidence>
<name>A0ABT0FJQ5_9ACTN</name>
<evidence type="ECO:0000313" key="5">
    <source>
        <dbReference type="EMBL" id="MCK2212540.1"/>
    </source>
</evidence>
<accession>A0ABT0FJQ5</accession>
<dbReference type="SUPFAM" id="SSF49329">
    <property type="entry name" value="Cu,Zn superoxide dismutase-like"/>
    <property type="match status" value="1"/>
</dbReference>
<dbReference type="PROSITE" id="PS51257">
    <property type="entry name" value="PROKAR_LIPOPROTEIN"/>
    <property type="match status" value="1"/>
</dbReference>
<feature type="domain" description="Superoxide dismutase copper/zinc binding" evidence="4">
    <location>
        <begin position="75"/>
        <end position="187"/>
    </location>
</feature>
<dbReference type="Gene3D" id="2.60.40.200">
    <property type="entry name" value="Superoxide dismutase, copper/zinc binding domain"/>
    <property type="match status" value="1"/>
</dbReference>
<organism evidence="5 6">
    <name type="scientific">Actinomadura luzonensis</name>
    <dbReference type="NCBI Taxonomy" id="2805427"/>
    <lineage>
        <taxon>Bacteria</taxon>
        <taxon>Bacillati</taxon>
        <taxon>Actinomycetota</taxon>
        <taxon>Actinomycetes</taxon>
        <taxon>Streptosporangiales</taxon>
        <taxon>Thermomonosporaceae</taxon>
        <taxon>Actinomadura</taxon>
    </lineage>
</organism>
<evidence type="ECO:0000256" key="2">
    <source>
        <dbReference type="SAM" id="MobiDB-lite"/>
    </source>
</evidence>
<sequence>MRVPASLLVLLAAAGCAGPPAPMQAKGPSPRATSSEETGPAGDVVSLSGAGEFTGSDTRAIAYDRKLVPAGAQASVTVESSAGQSRASLVVEGLLPGRRYGAHLHAKACGREPDEAGPHFQHHPGQVDAASEYWLDVTTDGEGSGRATVRHEQGLTAGRLPGSLVIHAGPTVTSGPQAGQAGDRVACLSLR</sequence>